<organism evidence="1">
    <name type="scientific">Myoviridae sp. ctNQV2</name>
    <dbReference type="NCBI Taxonomy" id="2827683"/>
    <lineage>
        <taxon>Viruses</taxon>
        <taxon>Duplodnaviria</taxon>
        <taxon>Heunggongvirae</taxon>
        <taxon>Uroviricota</taxon>
        <taxon>Caudoviricetes</taxon>
    </lineage>
</organism>
<accession>A0A8S5S079</accession>
<sequence>MCWRLYSKKLLLPFLLHYKDKNNFFKYQIFD</sequence>
<protein>
    <submittedName>
        <fullName evidence="1">Uncharacterized protein</fullName>
    </submittedName>
</protein>
<name>A0A8S5S079_9CAUD</name>
<dbReference type="EMBL" id="BK032510">
    <property type="protein sequence ID" value="DAF44066.1"/>
    <property type="molecule type" value="Genomic_DNA"/>
</dbReference>
<reference evidence="1" key="1">
    <citation type="journal article" date="2021" name="Proc. Natl. Acad. Sci. U.S.A.">
        <title>A Catalog of Tens of Thousands of Viruses from Human Metagenomes Reveals Hidden Associations with Chronic Diseases.</title>
        <authorList>
            <person name="Tisza M.J."/>
            <person name="Buck C.B."/>
        </authorList>
    </citation>
    <scope>NUCLEOTIDE SEQUENCE</scope>
    <source>
        <strain evidence="1">CtNQV2</strain>
    </source>
</reference>
<evidence type="ECO:0000313" key="1">
    <source>
        <dbReference type="EMBL" id="DAF44066.1"/>
    </source>
</evidence>
<proteinExistence type="predicted"/>